<gene>
    <name evidence="1" type="ORF">TCEB3V08_LOCUS10032</name>
</gene>
<protein>
    <submittedName>
        <fullName evidence="1">Uncharacterized protein</fullName>
    </submittedName>
</protein>
<sequence length="118" mass="13364">MNCSALGQPRRAFQRFYTKFIETAYPIEDIYIDHKRVLDVWGEVTSKTLLASVLPLGTPNTLFAPRVERCKGYVIYKPFVRISQAPQQRHTSSDIQTSTPGIHPHAQVSQNHILAVTV</sequence>
<dbReference type="AlphaFoldDB" id="A0A7R9H5B7"/>
<dbReference type="EMBL" id="OC321113">
    <property type="protein sequence ID" value="CAD7409457.1"/>
    <property type="molecule type" value="Genomic_DNA"/>
</dbReference>
<accession>A0A7R9H5B7</accession>
<evidence type="ECO:0000313" key="1">
    <source>
        <dbReference type="EMBL" id="CAD7409457.1"/>
    </source>
</evidence>
<organism evidence="1">
    <name type="scientific">Timema cristinae</name>
    <name type="common">Walking stick</name>
    <dbReference type="NCBI Taxonomy" id="61476"/>
    <lineage>
        <taxon>Eukaryota</taxon>
        <taxon>Metazoa</taxon>
        <taxon>Ecdysozoa</taxon>
        <taxon>Arthropoda</taxon>
        <taxon>Hexapoda</taxon>
        <taxon>Insecta</taxon>
        <taxon>Pterygota</taxon>
        <taxon>Neoptera</taxon>
        <taxon>Polyneoptera</taxon>
        <taxon>Phasmatodea</taxon>
        <taxon>Timematodea</taxon>
        <taxon>Timematoidea</taxon>
        <taxon>Timematidae</taxon>
        <taxon>Timema</taxon>
    </lineage>
</organism>
<reference evidence="1" key="1">
    <citation type="submission" date="2020-11" db="EMBL/GenBank/DDBJ databases">
        <authorList>
            <person name="Tran Van P."/>
        </authorList>
    </citation>
    <scope>NUCLEOTIDE SEQUENCE</scope>
</reference>
<proteinExistence type="predicted"/>
<name>A0A7R9H5B7_TIMCR</name>